<evidence type="ECO:0000313" key="1">
    <source>
        <dbReference type="EMBL" id="SCZ10577.1"/>
    </source>
</evidence>
<dbReference type="AlphaFoldDB" id="A0A1G5LCE4"/>
<dbReference type="EMBL" id="FMVJ01000016">
    <property type="protein sequence ID" value="SCZ10577.1"/>
    <property type="molecule type" value="Genomic_DNA"/>
</dbReference>
<organism evidence="1 2">
    <name type="scientific">Microvirga guangxiensis</name>
    <dbReference type="NCBI Taxonomy" id="549386"/>
    <lineage>
        <taxon>Bacteria</taxon>
        <taxon>Pseudomonadati</taxon>
        <taxon>Pseudomonadota</taxon>
        <taxon>Alphaproteobacteria</taxon>
        <taxon>Hyphomicrobiales</taxon>
        <taxon>Methylobacteriaceae</taxon>
        <taxon>Microvirga</taxon>
    </lineage>
</organism>
<gene>
    <name evidence="1" type="ORF">SAMN02927923_04172</name>
</gene>
<reference evidence="1 2" key="1">
    <citation type="submission" date="2016-10" db="EMBL/GenBank/DDBJ databases">
        <authorList>
            <person name="de Groot N.N."/>
        </authorList>
    </citation>
    <scope>NUCLEOTIDE SEQUENCE [LARGE SCALE GENOMIC DNA]</scope>
    <source>
        <strain evidence="1 2">CGMCC 1.7666</strain>
    </source>
</reference>
<name>A0A1G5LCE4_9HYPH</name>
<protein>
    <submittedName>
        <fullName evidence="1">Uncharacterized protein</fullName>
    </submittedName>
</protein>
<evidence type="ECO:0000313" key="2">
    <source>
        <dbReference type="Proteomes" id="UP000199569"/>
    </source>
</evidence>
<proteinExistence type="predicted"/>
<sequence length="47" mass="5098">MKYSWTLLSFPAGAQRRGRESIAPRVIVDPLPSLTLAGDDKLEGGAR</sequence>
<accession>A0A1G5LCE4</accession>
<dbReference type="Proteomes" id="UP000199569">
    <property type="component" value="Unassembled WGS sequence"/>
</dbReference>
<keyword evidence="2" id="KW-1185">Reference proteome</keyword>